<accession>A0A2K1JUR0</accession>
<evidence type="ECO:0000313" key="3">
    <source>
        <dbReference type="EMBL" id="PNR45256.1"/>
    </source>
</evidence>
<reference evidence="3 5" key="1">
    <citation type="journal article" date="2008" name="Science">
        <title>The Physcomitrella genome reveals evolutionary insights into the conquest of land by plants.</title>
        <authorList>
            <person name="Rensing S."/>
            <person name="Lang D."/>
            <person name="Zimmer A."/>
            <person name="Terry A."/>
            <person name="Salamov A."/>
            <person name="Shapiro H."/>
            <person name="Nishiyama T."/>
            <person name="Perroud P.-F."/>
            <person name="Lindquist E."/>
            <person name="Kamisugi Y."/>
            <person name="Tanahashi T."/>
            <person name="Sakakibara K."/>
            <person name="Fujita T."/>
            <person name="Oishi K."/>
            <person name="Shin-I T."/>
            <person name="Kuroki Y."/>
            <person name="Toyoda A."/>
            <person name="Suzuki Y."/>
            <person name="Hashimoto A."/>
            <person name="Yamaguchi K."/>
            <person name="Sugano A."/>
            <person name="Kohara Y."/>
            <person name="Fujiyama A."/>
            <person name="Anterola A."/>
            <person name="Aoki S."/>
            <person name="Ashton N."/>
            <person name="Barbazuk W.B."/>
            <person name="Barker E."/>
            <person name="Bennetzen J."/>
            <person name="Bezanilla M."/>
            <person name="Blankenship R."/>
            <person name="Cho S.H."/>
            <person name="Dutcher S."/>
            <person name="Estelle M."/>
            <person name="Fawcett J.A."/>
            <person name="Gundlach H."/>
            <person name="Hanada K."/>
            <person name="Heyl A."/>
            <person name="Hicks K.A."/>
            <person name="Hugh J."/>
            <person name="Lohr M."/>
            <person name="Mayer K."/>
            <person name="Melkozernov A."/>
            <person name="Murata T."/>
            <person name="Nelson D."/>
            <person name="Pils B."/>
            <person name="Prigge M."/>
            <person name="Reiss B."/>
            <person name="Renner T."/>
            <person name="Rombauts S."/>
            <person name="Rushton P."/>
            <person name="Sanderfoot A."/>
            <person name="Schween G."/>
            <person name="Shiu S.-H."/>
            <person name="Stueber K."/>
            <person name="Theodoulou F.L."/>
            <person name="Tu H."/>
            <person name="Van de Peer Y."/>
            <person name="Verrier P.J."/>
            <person name="Waters E."/>
            <person name="Wood A."/>
            <person name="Yang L."/>
            <person name="Cove D."/>
            <person name="Cuming A."/>
            <person name="Hasebe M."/>
            <person name="Lucas S."/>
            <person name="Mishler D.B."/>
            <person name="Reski R."/>
            <person name="Grigoriev I."/>
            <person name="Quatrano R.S."/>
            <person name="Boore J.L."/>
        </authorList>
    </citation>
    <scope>NUCLEOTIDE SEQUENCE [LARGE SCALE GENOMIC DNA]</scope>
    <source>
        <strain evidence="4 5">cv. Gransden 2004</strain>
    </source>
</reference>
<dbReference type="EnsemblPlants" id="Pp3c11_14600V3.1">
    <property type="protein sequence ID" value="Pp3c11_14600V3.1"/>
    <property type="gene ID" value="Pp3c11_14600"/>
</dbReference>
<dbReference type="STRING" id="3218.A0A2K1JUR0"/>
<dbReference type="FunCoup" id="A0A2K1JUR0">
    <property type="interactions" value="1496"/>
</dbReference>
<feature type="compositionally biased region" description="Low complexity" evidence="1">
    <location>
        <begin position="213"/>
        <end position="226"/>
    </location>
</feature>
<organism evidence="3">
    <name type="scientific">Physcomitrium patens</name>
    <name type="common">Spreading-leaved earth moss</name>
    <name type="synonym">Physcomitrella patens</name>
    <dbReference type="NCBI Taxonomy" id="3218"/>
    <lineage>
        <taxon>Eukaryota</taxon>
        <taxon>Viridiplantae</taxon>
        <taxon>Streptophyta</taxon>
        <taxon>Embryophyta</taxon>
        <taxon>Bryophyta</taxon>
        <taxon>Bryophytina</taxon>
        <taxon>Bryopsida</taxon>
        <taxon>Funariidae</taxon>
        <taxon>Funariales</taxon>
        <taxon>Funariaceae</taxon>
        <taxon>Physcomitrium</taxon>
    </lineage>
</organism>
<dbReference type="AlphaFoldDB" id="A0A2K1JUR0"/>
<keyword evidence="5" id="KW-1185">Reference proteome</keyword>
<dbReference type="EMBL" id="ABEU02000011">
    <property type="protein sequence ID" value="PNR45256.1"/>
    <property type="molecule type" value="Genomic_DNA"/>
</dbReference>
<dbReference type="Gramene" id="Pp3c11_14600V3.4">
    <property type="protein sequence ID" value="Pp3c11_14600V3.4"/>
    <property type="gene ID" value="Pp3c11_14600"/>
</dbReference>
<feature type="region of interest" description="Disordered" evidence="1">
    <location>
        <begin position="182"/>
        <end position="253"/>
    </location>
</feature>
<dbReference type="Gramene" id="Pp3c11_14600V3.2">
    <property type="protein sequence ID" value="Pp3c11_14600V3.2"/>
    <property type="gene ID" value="Pp3c11_14600"/>
</dbReference>
<dbReference type="InterPro" id="IPR008999">
    <property type="entry name" value="Actin-crosslinking"/>
</dbReference>
<dbReference type="Pfam" id="PF04601">
    <property type="entry name" value="DUF569"/>
    <property type="match status" value="1"/>
</dbReference>
<evidence type="ECO:0000256" key="1">
    <source>
        <dbReference type="SAM" id="MobiDB-lite"/>
    </source>
</evidence>
<dbReference type="EnsemblPlants" id="Pp3c11_14600V3.3">
    <property type="protein sequence ID" value="Pp3c11_14600V3.3"/>
    <property type="gene ID" value="Pp3c11_14600"/>
</dbReference>
<dbReference type="CDD" id="cd23340">
    <property type="entry name" value="beta-trefoil_FSCN_ACP-like"/>
    <property type="match status" value="1"/>
</dbReference>
<evidence type="ECO:0000259" key="2">
    <source>
        <dbReference type="Pfam" id="PF04601"/>
    </source>
</evidence>
<dbReference type="PANTHER" id="PTHR31205:SF69">
    <property type="entry name" value="ACTIN CROSS-LINKING PROTEIN (DUF569)"/>
    <property type="match status" value="1"/>
</dbReference>
<dbReference type="EnsemblPlants" id="Pp3c11_14600V3.2">
    <property type="protein sequence ID" value="Pp3c11_14600V3.2"/>
    <property type="gene ID" value="Pp3c11_14600"/>
</dbReference>
<dbReference type="SUPFAM" id="SSF50405">
    <property type="entry name" value="Actin-crosslinking proteins"/>
    <property type="match status" value="1"/>
</dbReference>
<feature type="domain" description="DUF569" evidence="2">
    <location>
        <begin position="1"/>
        <end position="141"/>
    </location>
</feature>
<evidence type="ECO:0000313" key="5">
    <source>
        <dbReference type="Proteomes" id="UP000006727"/>
    </source>
</evidence>
<gene>
    <name evidence="4" type="primary">LOC112288444</name>
    <name evidence="3" type="ORF">PHYPA_015027</name>
</gene>
<reference evidence="4" key="3">
    <citation type="submission" date="2020-12" db="UniProtKB">
        <authorList>
            <consortium name="EnsemblPlants"/>
        </authorList>
    </citation>
    <scope>IDENTIFICATION</scope>
</reference>
<dbReference type="OrthoDB" id="2432302at2759"/>
<proteinExistence type="predicted"/>
<dbReference type="Gramene" id="Pp3c11_14600V3.1">
    <property type="protein sequence ID" value="Pp3c11_14600V3.1"/>
    <property type="gene ID" value="Pp3c11_14600"/>
</dbReference>
<dbReference type="KEGG" id="ppp:112288444"/>
<dbReference type="RefSeq" id="XP_024388378.1">
    <property type="nucleotide sequence ID" value="XM_024532610.2"/>
</dbReference>
<dbReference type="RefSeq" id="XP_024388380.1">
    <property type="nucleotide sequence ID" value="XM_024532612.2"/>
</dbReference>
<dbReference type="Gramene" id="Pp3c11_14600V3.3">
    <property type="protein sequence ID" value="Pp3c11_14600V3.3"/>
    <property type="gene ID" value="Pp3c11_14600"/>
</dbReference>
<feature type="compositionally biased region" description="Basic and acidic residues" evidence="1">
    <location>
        <begin position="241"/>
        <end position="253"/>
    </location>
</feature>
<reference evidence="3 5" key="2">
    <citation type="journal article" date="2018" name="Plant J.">
        <title>The Physcomitrella patens chromosome-scale assembly reveals moss genome structure and evolution.</title>
        <authorList>
            <person name="Lang D."/>
            <person name="Ullrich K.K."/>
            <person name="Murat F."/>
            <person name="Fuchs J."/>
            <person name="Jenkins J."/>
            <person name="Haas F.B."/>
            <person name="Piednoel M."/>
            <person name="Gundlach H."/>
            <person name="Van Bel M."/>
            <person name="Meyberg R."/>
            <person name="Vives C."/>
            <person name="Morata J."/>
            <person name="Symeonidi A."/>
            <person name="Hiss M."/>
            <person name="Muchero W."/>
            <person name="Kamisugi Y."/>
            <person name="Saleh O."/>
            <person name="Blanc G."/>
            <person name="Decker E.L."/>
            <person name="van Gessel N."/>
            <person name="Grimwood J."/>
            <person name="Hayes R.D."/>
            <person name="Graham S.W."/>
            <person name="Gunter L.E."/>
            <person name="McDaniel S.F."/>
            <person name="Hoernstein S.N.W."/>
            <person name="Larsson A."/>
            <person name="Li F.W."/>
            <person name="Perroud P.F."/>
            <person name="Phillips J."/>
            <person name="Ranjan P."/>
            <person name="Rokshar D.S."/>
            <person name="Rothfels C.J."/>
            <person name="Schneider L."/>
            <person name="Shu S."/>
            <person name="Stevenson D.W."/>
            <person name="Thummler F."/>
            <person name="Tillich M."/>
            <person name="Villarreal Aguilar J.C."/>
            <person name="Widiez T."/>
            <person name="Wong G.K."/>
            <person name="Wymore A."/>
            <person name="Zhang Y."/>
            <person name="Zimmer A.D."/>
            <person name="Quatrano R.S."/>
            <person name="Mayer K.F.X."/>
            <person name="Goodstein D."/>
            <person name="Casacuberta J.M."/>
            <person name="Vandepoele K."/>
            <person name="Reski R."/>
            <person name="Cuming A.C."/>
            <person name="Tuskan G.A."/>
            <person name="Maumus F."/>
            <person name="Salse J."/>
            <person name="Schmutz J."/>
            <person name="Rensing S.A."/>
        </authorList>
    </citation>
    <scope>NUCLEOTIDE SEQUENCE [LARGE SCALE GENOMIC DNA]</scope>
    <source>
        <strain evidence="4 5">cv. Gransden 2004</strain>
    </source>
</reference>
<dbReference type="Proteomes" id="UP000006727">
    <property type="component" value="Chromosome 11"/>
</dbReference>
<dbReference type="GeneID" id="112288444"/>
<protein>
    <recommendedName>
        <fullName evidence="2">DUF569 domain-containing protein</fullName>
    </recommendedName>
</protein>
<dbReference type="PaxDb" id="3218-PP1S11_271V6.1"/>
<dbReference type="RefSeq" id="XP_024388381.1">
    <property type="nucleotide sequence ID" value="XM_024532613.2"/>
</dbReference>
<sequence length="347" mass="39375">MEFFKDVHSVRLLTQNGKYLWAAEDRNSVALRRGENTYGVDWRVEVVPERNTIRLKSVYDLYLKPSDYASALGFTGRKIRQSFASKADSSLEWEPVRSDSCVKFTAKGDKFLRANGGVPPYRNTVTYDVPMRKSKQHEVLWTVVVVKLKDPLRLQLKNSPLASPTLYNAAKLKLSPPRISKVEISDHDQYSPPEPVRRPQLPRNPEPGVKYPPTSHHSSCSEWSSPPASPPSRRRPTKTPEPSKDVPKPKQSELRRIYYSVAEDNGEVLAHDDETSGTLLFEGSTIDELAHELQRMTGIDDIILCMKNPLSTKLYKMRLPANRAPLCVVIVRQNSRFGKAFSMKSIQ</sequence>
<name>A0A2K1JUR0_PHYPA</name>
<dbReference type="EnsemblPlants" id="Pp3c11_14600V3.4">
    <property type="protein sequence ID" value="Pp3c11_14600V3.4"/>
    <property type="gene ID" value="Pp3c11_14600"/>
</dbReference>
<dbReference type="Gene3D" id="2.80.10.50">
    <property type="match status" value="1"/>
</dbReference>
<dbReference type="InterPro" id="IPR007679">
    <property type="entry name" value="DUF569"/>
</dbReference>
<evidence type="ECO:0000313" key="4">
    <source>
        <dbReference type="EnsemblPlants" id="Pp3c11_14600V3.1"/>
    </source>
</evidence>
<dbReference type="PANTHER" id="PTHR31205">
    <property type="entry name" value="ACTIN CROSS-LINKING PROTEIN (DUF569)"/>
    <property type="match status" value="1"/>
</dbReference>